<dbReference type="RefSeq" id="WP_015560286.1">
    <property type="nucleotide sequence ID" value="NZ_CABIYH010000001.1"/>
</dbReference>
<evidence type="ECO:0000313" key="1">
    <source>
        <dbReference type="EMBL" id="CUM71825.1"/>
    </source>
</evidence>
<dbReference type="STRING" id="166486.ERS852572_00123"/>
<dbReference type="EMBL" id="CYXZ01000001">
    <property type="protein sequence ID" value="CUM71825.1"/>
    <property type="molecule type" value="Genomic_DNA"/>
</dbReference>
<dbReference type="Proteomes" id="UP000095350">
    <property type="component" value="Unassembled WGS sequence"/>
</dbReference>
<reference evidence="1 2" key="1">
    <citation type="submission" date="2015-09" db="EMBL/GenBank/DDBJ databases">
        <authorList>
            <consortium name="Pathogen Informatics"/>
        </authorList>
    </citation>
    <scope>NUCLEOTIDE SEQUENCE [LARGE SCALE GENOMIC DNA]</scope>
    <source>
        <strain evidence="1 2">2789STDY5834960</strain>
    </source>
</reference>
<name>A0A173R1Y9_9FIRM</name>
<proteinExistence type="predicted"/>
<dbReference type="OrthoDB" id="359789at2"/>
<dbReference type="PaxDb" id="166486-ERS852572_00123"/>
<protein>
    <submittedName>
        <fullName evidence="1">Uncharacterized protein</fullName>
    </submittedName>
</protein>
<dbReference type="AlphaFoldDB" id="A0A173R1Y9"/>
<organism evidence="1 2">
    <name type="scientific">Roseburia intestinalis</name>
    <dbReference type="NCBI Taxonomy" id="166486"/>
    <lineage>
        <taxon>Bacteria</taxon>
        <taxon>Bacillati</taxon>
        <taxon>Bacillota</taxon>
        <taxon>Clostridia</taxon>
        <taxon>Lachnospirales</taxon>
        <taxon>Lachnospiraceae</taxon>
        <taxon>Roseburia</taxon>
    </lineage>
</organism>
<evidence type="ECO:0000313" key="2">
    <source>
        <dbReference type="Proteomes" id="UP000095350"/>
    </source>
</evidence>
<gene>
    <name evidence="1" type="ORF">ERS852572_00123</name>
</gene>
<sequence length="145" mass="16975">MNGWILFFVCGLIGYIARKTKNKRTDIVNWLGKDWLQKIYDLADVYHCDNIDRVCEDFIEEAKIPDGIFDNVADCRYAIPSHWDIAKVYKRLIKQVAQEKQIGIVDALIKVYNSFLSAKIDDYNSSLYYENPSYLLECYLENTIL</sequence>
<accession>A0A173R1Y9</accession>